<keyword evidence="1" id="KW-0732">Signal</keyword>
<sequence>MLISATFKLLAVLATASLAAARVCPSCPLEFKLTADYSKFITTLEGPNEPQEDGPRTCLYDVGIKCIYNHRGQLTNTAVRRGFPLGYGCPSTVSTYTAPSCLKAECPSCPNSIDDPSSGEPSVFLAVF</sequence>
<keyword evidence="3" id="KW-1185">Reference proteome</keyword>
<organism evidence="2 3">
    <name type="scientific">Athelia psychrophila</name>
    <dbReference type="NCBI Taxonomy" id="1759441"/>
    <lineage>
        <taxon>Eukaryota</taxon>
        <taxon>Fungi</taxon>
        <taxon>Dikarya</taxon>
        <taxon>Basidiomycota</taxon>
        <taxon>Agaricomycotina</taxon>
        <taxon>Agaricomycetes</taxon>
        <taxon>Agaricomycetidae</taxon>
        <taxon>Atheliales</taxon>
        <taxon>Atheliaceae</taxon>
        <taxon>Athelia</taxon>
    </lineage>
</organism>
<dbReference type="Proteomes" id="UP000076532">
    <property type="component" value="Unassembled WGS sequence"/>
</dbReference>
<evidence type="ECO:0000313" key="2">
    <source>
        <dbReference type="EMBL" id="KZP10072.1"/>
    </source>
</evidence>
<feature type="signal peptide" evidence="1">
    <location>
        <begin position="1"/>
        <end position="21"/>
    </location>
</feature>
<reference evidence="2 3" key="1">
    <citation type="journal article" date="2016" name="Mol. Biol. Evol.">
        <title>Comparative Genomics of Early-Diverging Mushroom-Forming Fungi Provides Insights into the Origins of Lignocellulose Decay Capabilities.</title>
        <authorList>
            <person name="Nagy L.G."/>
            <person name="Riley R."/>
            <person name="Tritt A."/>
            <person name="Adam C."/>
            <person name="Daum C."/>
            <person name="Floudas D."/>
            <person name="Sun H."/>
            <person name="Yadav J.S."/>
            <person name="Pangilinan J."/>
            <person name="Larsson K.H."/>
            <person name="Matsuura K."/>
            <person name="Barry K."/>
            <person name="Labutti K."/>
            <person name="Kuo R."/>
            <person name="Ohm R.A."/>
            <person name="Bhattacharya S.S."/>
            <person name="Shirouzu T."/>
            <person name="Yoshinaga Y."/>
            <person name="Martin F.M."/>
            <person name="Grigoriev I.V."/>
            <person name="Hibbett D.S."/>
        </authorList>
    </citation>
    <scope>NUCLEOTIDE SEQUENCE [LARGE SCALE GENOMIC DNA]</scope>
    <source>
        <strain evidence="2 3">CBS 109695</strain>
    </source>
</reference>
<evidence type="ECO:0000256" key="1">
    <source>
        <dbReference type="SAM" id="SignalP"/>
    </source>
</evidence>
<dbReference type="EMBL" id="KV417687">
    <property type="protein sequence ID" value="KZP10072.1"/>
    <property type="molecule type" value="Genomic_DNA"/>
</dbReference>
<gene>
    <name evidence="2" type="ORF">FIBSPDRAFT_900043</name>
</gene>
<protein>
    <submittedName>
        <fullName evidence="2">Uncharacterized protein</fullName>
    </submittedName>
</protein>
<evidence type="ECO:0000313" key="3">
    <source>
        <dbReference type="Proteomes" id="UP000076532"/>
    </source>
</evidence>
<proteinExistence type="predicted"/>
<name>A0A165YZ72_9AGAM</name>
<accession>A0A165YZ72</accession>
<feature type="chain" id="PRO_5007869657" evidence="1">
    <location>
        <begin position="22"/>
        <end position="128"/>
    </location>
</feature>
<dbReference type="AlphaFoldDB" id="A0A165YZ72"/>